<evidence type="ECO:0000313" key="3">
    <source>
        <dbReference type="EMBL" id="MBB6646548.1"/>
    </source>
</evidence>
<dbReference type="EMBL" id="JACKXD010000003">
    <property type="protein sequence ID" value="MBB6646548.1"/>
    <property type="molecule type" value="Genomic_DNA"/>
</dbReference>
<evidence type="ECO:0000313" key="4">
    <source>
        <dbReference type="Proteomes" id="UP000546257"/>
    </source>
</evidence>
<proteinExistence type="predicted"/>
<feature type="transmembrane region" description="Helical" evidence="1">
    <location>
        <begin position="185"/>
        <end position="209"/>
    </location>
</feature>
<reference evidence="3 4" key="1">
    <citation type="submission" date="2020-08" db="EMBL/GenBank/DDBJ databases">
        <authorList>
            <person name="Seo M.-J."/>
        </authorList>
    </citation>
    <scope>NUCLEOTIDE SEQUENCE [LARGE SCALE GENOMIC DNA]</scope>
    <source>
        <strain evidence="3 4">MBLA0160</strain>
    </source>
</reference>
<feature type="transmembrane region" description="Helical" evidence="1">
    <location>
        <begin position="148"/>
        <end position="173"/>
    </location>
</feature>
<dbReference type="InterPro" id="IPR057169">
    <property type="entry name" value="DUF7847"/>
</dbReference>
<feature type="domain" description="DUF7847" evidence="2">
    <location>
        <begin position="7"/>
        <end position="212"/>
    </location>
</feature>
<evidence type="ECO:0000256" key="1">
    <source>
        <dbReference type="SAM" id="Phobius"/>
    </source>
</evidence>
<dbReference type="Pfam" id="PF25231">
    <property type="entry name" value="DUF7847"/>
    <property type="match status" value="1"/>
</dbReference>
<keyword evidence="1" id="KW-0472">Membrane</keyword>
<sequence>MAYVLVGAAWQVLFYSAVVAAVGQSAAPSGASALPTVGLPIAVSAGGAVITLVLLQYLTVVAIRTFVGGHARTIPTEFYTRNIPYVLVNSIVGSLAFGLLIFVGSVLFVVPGIIAYVAFIFTLLYIAAEDQSFIAAFRSSWSVTRGNWLRLFGLLVIVLVGITVVPGVLSAVASAVFTASFGPALATLASGTLTLPFSLLLLGILAEAFTQLRTAQDRSEPRTGASAA</sequence>
<dbReference type="AlphaFoldDB" id="A0A7J9SIJ5"/>
<organism evidence="3 4">
    <name type="scientific">Halobellus ruber</name>
    <dbReference type="NCBI Taxonomy" id="2761102"/>
    <lineage>
        <taxon>Archaea</taxon>
        <taxon>Methanobacteriati</taxon>
        <taxon>Methanobacteriota</taxon>
        <taxon>Stenosarchaea group</taxon>
        <taxon>Halobacteria</taxon>
        <taxon>Halobacteriales</taxon>
        <taxon>Haloferacaceae</taxon>
        <taxon>Halobellus</taxon>
    </lineage>
</organism>
<accession>A0A7J9SIJ5</accession>
<feature type="transmembrane region" description="Helical" evidence="1">
    <location>
        <begin position="43"/>
        <end position="63"/>
    </location>
</feature>
<keyword evidence="1" id="KW-1133">Transmembrane helix</keyword>
<gene>
    <name evidence="3" type="ORF">H5V44_09640</name>
</gene>
<name>A0A7J9SIJ5_9EURY</name>
<feature type="transmembrane region" description="Helical" evidence="1">
    <location>
        <begin position="83"/>
        <end position="102"/>
    </location>
</feature>
<protein>
    <recommendedName>
        <fullName evidence="2">DUF7847 domain-containing protein</fullName>
    </recommendedName>
</protein>
<comment type="caution">
    <text evidence="3">The sequence shown here is derived from an EMBL/GenBank/DDBJ whole genome shotgun (WGS) entry which is preliminary data.</text>
</comment>
<evidence type="ECO:0000259" key="2">
    <source>
        <dbReference type="Pfam" id="PF25231"/>
    </source>
</evidence>
<keyword evidence="4" id="KW-1185">Reference proteome</keyword>
<keyword evidence="1" id="KW-0812">Transmembrane</keyword>
<dbReference type="Proteomes" id="UP000546257">
    <property type="component" value="Unassembled WGS sequence"/>
</dbReference>
<feature type="transmembrane region" description="Helical" evidence="1">
    <location>
        <begin position="108"/>
        <end position="127"/>
    </location>
</feature>